<gene>
    <name evidence="2" type="ORF">NOX80_02575</name>
</gene>
<keyword evidence="1" id="KW-0812">Transmembrane</keyword>
<accession>A0ABY5IWH8</accession>
<evidence type="ECO:0000313" key="3">
    <source>
        <dbReference type="Proteomes" id="UP001059844"/>
    </source>
</evidence>
<evidence type="ECO:0000313" key="2">
    <source>
        <dbReference type="EMBL" id="UUC46098.1"/>
    </source>
</evidence>
<keyword evidence="1" id="KW-1133">Transmembrane helix</keyword>
<dbReference type="Proteomes" id="UP001059844">
    <property type="component" value="Chromosome"/>
</dbReference>
<reference evidence="2" key="1">
    <citation type="submission" date="2022-07" db="EMBL/GenBank/DDBJ databases">
        <title>Isolation, identification, and degradation of a PFOSA degrading strain from sewage treatment plant.</title>
        <authorList>
            <person name="Zhang L."/>
            <person name="Huo Y."/>
        </authorList>
    </citation>
    <scope>NUCLEOTIDE SEQUENCE</scope>
    <source>
        <strain evidence="2">C1</strain>
    </source>
</reference>
<keyword evidence="3" id="KW-1185">Reference proteome</keyword>
<proteinExistence type="predicted"/>
<feature type="transmembrane region" description="Helical" evidence="1">
    <location>
        <begin position="6"/>
        <end position="29"/>
    </location>
</feature>
<name>A0ABY5IWH8_9FLAO</name>
<evidence type="ECO:0000256" key="1">
    <source>
        <dbReference type="SAM" id="Phobius"/>
    </source>
</evidence>
<dbReference type="EMBL" id="CP101751">
    <property type="protein sequence ID" value="UUC46098.1"/>
    <property type="molecule type" value="Genomic_DNA"/>
</dbReference>
<dbReference type="RefSeq" id="WP_256551776.1">
    <property type="nucleotide sequence ID" value="NZ_CP101751.1"/>
</dbReference>
<protein>
    <submittedName>
        <fullName evidence="2">Uncharacterized protein</fullName>
    </submittedName>
</protein>
<keyword evidence="1" id="KW-0472">Membrane</keyword>
<organism evidence="2 3">
    <name type="scientific">Flavobacterium cerinum</name>
    <dbReference type="NCBI Taxonomy" id="2502784"/>
    <lineage>
        <taxon>Bacteria</taxon>
        <taxon>Pseudomonadati</taxon>
        <taxon>Bacteroidota</taxon>
        <taxon>Flavobacteriia</taxon>
        <taxon>Flavobacteriales</taxon>
        <taxon>Flavobacteriaceae</taxon>
        <taxon>Flavobacterium</taxon>
    </lineage>
</organism>
<sequence length="264" mass="30035">MASNNATRLIQVSVGVLLTGVLTLSFNLYRLSVENKTLKDKISLENSLHKNELSEILKRYDSVNGMLVNRSDKNTVLFKPDMHLKSFSKADSISSKAEKAKRKILTTKIKTEKRKSVKSLAELNDHPSDNEELPSKNLKALNVSVRGVKIIYSDYLETNRSKKIDQIRICYTLNFTESIPKGNQEIFYQIVNPENTILANCSRSDEKFNCDLSCTAKGIVFYENKATDVCAFVDVDKKKLIRGEYEVNIIHQDRIIGTANFQFR</sequence>